<dbReference type="STRING" id="1531966.A0A0A1TD01"/>
<dbReference type="PROSITE" id="PS51186">
    <property type="entry name" value="GNAT"/>
    <property type="match status" value="1"/>
</dbReference>
<reference evidence="2 3" key="1">
    <citation type="journal article" date="2015" name="Genome Announc.">
        <title>Draft Genome Sequence and Gene Annotation of the Entomopathogenic Fungus Verticillium hemipterigenum.</title>
        <authorList>
            <person name="Horn F."/>
            <person name="Habel A."/>
            <person name="Scharf D.H."/>
            <person name="Dworschak J."/>
            <person name="Brakhage A.A."/>
            <person name="Guthke R."/>
            <person name="Hertweck C."/>
            <person name="Linde J."/>
        </authorList>
    </citation>
    <scope>NUCLEOTIDE SEQUENCE [LARGE SCALE GENOMIC DNA]</scope>
</reference>
<dbReference type="InterPro" id="IPR000182">
    <property type="entry name" value="GNAT_dom"/>
</dbReference>
<dbReference type="HOGENOM" id="CLU_098389_0_0_1"/>
<protein>
    <recommendedName>
        <fullName evidence="1">N-acetyltransferase domain-containing protein</fullName>
    </recommendedName>
</protein>
<sequence>MLSLTFREASTDDAPELVTFINAAYRGETAKKGWTTEADLLSGTRIDDVEICHKIEAPRSYLIMAHDAENKLAACCEVLCHESNVAYFGLFAVDPQRQAGGIGRQVLEYAEAFCKEKWQCPKIEMQVIWTRTELISWYERRGYKLVPGVTRPFPVQNLKNGQPLRDDLHFIVLEKTL</sequence>
<name>A0A0A1TD01_9HYPO</name>
<feature type="domain" description="N-acetyltransferase" evidence="1">
    <location>
        <begin position="4"/>
        <end position="165"/>
    </location>
</feature>
<accession>A0A0A1TD01</accession>
<organism evidence="2 3">
    <name type="scientific">[Torrubiella] hemipterigena</name>
    <dbReference type="NCBI Taxonomy" id="1531966"/>
    <lineage>
        <taxon>Eukaryota</taxon>
        <taxon>Fungi</taxon>
        <taxon>Dikarya</taxon>
        <taxon>Ascomycota</taxon>
        <taxon>Pezizomycotina</taxon>
        <taxon>Sordariomycetes</taxon>
        <taxon>Hypocreomycetidae</taxon>
        <taxon>Hypocreales</taxon>
        <taxon>Clavicipitaceae</taxon>
        <taxon>Clavicipitaceae incertae sedis</taxon>
        <taxon>'Torrubiella' clade</taxon>
    </lineage>
</organism>
<dbReference type="SUPFAM" id="SSF55729">
    <property type="entry name" value="Acyl-CoA N-acyltransferases (Nat)"/>
    <property type="match status" value="1"/>
</dbReference>
<dbReference type="GO" id="GO:0016747">
    <property type="term" value="F:acyltransferase activity, transferring groups other than amino-acyl groups"/>
    <property type="evidence" value="ECO:0007669"/>
    <property type="project" value="InterPro"/>
</dbReference>
<keyword evidence="3" id="KW-1185">Reference proteome</keyword>
<dbReference type="AlphaFoldDB" id="A0A0A1TD01"/>
<gene>
    <name evidence="2" type="ORF">VHEMI03278</name>
</gene>
<evidence type="ECO:0000313" key="3">
    <source>
        <dbReference type="Proteomes" id="UP000039046"/>
    </source>
</evidence>
<dbReference type="Gene3D" id="3.40.630.30">
    <property type="match status" value="1"/>
</dbReference>
<dbReference type="EMBL" id="CDHN01000002">
    <property type="protein sequence ID" value="CEJ83842.1"/>
    <property type="molecule type" value="Genomic_DNA"/>
</dbReference>
<dbReference type="OrthoDB" id="5689at2759"/>
<dbReference type="Pfam" id="PF13508">
    <property type="entry name" value="Acetyltransf_7"/>
    <property type="match status" value="1"/>
</dbReference>
<dbReference type="Proteomes" id="UP000039046">
    <property type="component" value="Unassembled WGS sequence"/>
</dbReference>
<dbReference type="CDD" id="cd04301">
    <property type="entry name" value="NAT_SF"/>
    <property type="match status" value="1"/>
</dbReference>
<evidence type="ECO:0000259" key="1">
    <source>
        <dbReference type="PROSITE" id="PS51186"/>
    </source>
</evidence>
<dbReference type="InterPro" id="IPR016181">
    <property type="entry name" value="Acyl_CoA_acyltransferase"/>
</dbReference>
<evidence type="ECO:0000313" key="2">
    <source>
        <dbReference type="EMBL" id="CEJ83842.1"/>
    </source>
</evidence>
<proteinExistence type="predicted"/>